<sequence>MSPDPAGDGSAEETEQLLALAERLYGLPLPDFTPARDELVKRHRGTPLAARLKALRKPATAAWVVDLLVRHETEQVEQVLAVGAALRSAQESMSADDLRALTKQRRQLTAAVTTTARGLARSHGLKVTQAVADQVEATLTAAMVDAECTRAVRSGLLVAPLASTGVDEVDVAAAVALPEALGFEAAPAPQAEPAGRPALTVVPDPEADAKARRAAEDALAEADSGLADAEESLAEVQSEVGELEARALELQAEIDELKRRLAELESDADDVDDALEEAEAARDEAQAARDEARAARDEAARALERLPSH</sequence>
<gene>
    <name evidence="2" type="ORF">UFOPK2761_01408</name>
</gene>
<dbReference type="AlphaFoldDB" id="A0A6J6T643"/>
<evidence type="ECO:0000313" key="2">
    <source>
        <dbReference type="EMBL" id="CAB4742317.1"/>
    </source>
</evidence>
<dbReference type="Gene3D" id="1.20.5.340">
    <property type="match status" value="1"/>
</dbReference>
<evidence type="ECO:0000256" key="1">
    <source>
        <dbReference type="SAM" id="MobiDB-lite"/>
    </source>
</evidence>
<accession>A0A6J6T643</accession>
<name>A0A6J6T643_9ZZZZ</name>
<proteinExistence type="predicted"/>
<protein>
    <submittedName>
        <fullName evidence="2">Unannotated protein</fullName>
    </submittedName>
</protein>
<organism evidence="2">
    <name type="scientific">freshwater metagenome</name>
    <dbReference type="NCBI Taxonomy" id="449393"/>
    <lineage>
        <taxon>unclassified sequences</taxon>
        <taxon>metagenomes</taxon>
        <taxon>ecological metagenomes</taxon>
    </lineage>
</organism>
<feature type="compositionally biased region" description="Basic and acidic residues" evidence="1">
    <location>
        <begin position="279"/>
        <end position="309"/>
    </location>
</feature>
<feature type="compositionally biased region" description="Acidic residues" evidence="1">
    <location>
        <begin position="265"/>
        <end position="278"/>
    </location>
</feature>
<reference evidence="2" key="1">
    <citation type="submission" date="2020-05" db="EMBL/GenBank/DDBJ databases">
        <authorList>
            <person name="Chiriac C."/>
            <person name="Salcher M."/>
            <person name="Ghai R."/>
            <person name="Kavagutti S V."/>
        </authorList>
    </citation>
    <scope>NUCLEOTIDE SEQUENCE</scope>
</reference>
<feature type="region of interest" description="Disordered" evidence="1">
    <location>
        <begin position="265"/>
        <end position="309"/>
    </location>
</feature>
<dbReference type="SUPFAM" id="SSF57997">
    <property type="entry name" value="Tropomyosin"/>
    <property type="match status" value="1"/>
</dbReference>
<dbReference type="EMBL" id="CAEZYQ010000009">
    <property type="protein sequence ID" value="CAB4742317.1"/>
    <property type="molecule type" value="Genomic_DNA"/>
</dbReference>